<keyword evidence="2" id="KW-0472">Membrane</keyword>
<protein>
    <recommendedName>
        <fullName evidence="5">PGF-CTERM sorting domain-containing protein</fullName>
    </recommendedName>
</protein>
<feature type="compositionally biased region" description="Acidic residues" evidence="1">
    <location>
        <begin position="538"/>
        <end position="555"/>
    </location>
</feature>
<comment type="caution">
    <text evidence="3">The sequence shown here is derived from an EMBL/GenBank/DDBJ whole genome shotgun (WGS) entry which is preliminary data.</text>
</comment>
<evidence type="ECO:0000256" key="1">
    <source>
        <dbReference type="SAM" id="MobiDB-lite"/>
    </source>
</evidence>
<dbReference type="Proteomes" id="UP001321047">
    <property type="component" value="Unassembled WGS sequence"/>
</dbReference>
<dbReference type="InterPro" id="IPR013783">
    <property type="entry name" value="Ig-like_fold"/>
</dbReference>
<dbReference type="EMBL" id="JAOPJZ010000011">
    <property type="protein sequence ID" value="MCU4752958.1"/>
    <property type="molecule type" value="Genomic_DNA"/>
</dbReference>
<sequence>MTRFGGVALWVAVVIVALCGAGLFLGTAGATPTAPMDVWSDQESDATVATTGSNAALATTGSNAALTTTGSSVTVVTTDSNARLETDTSSSHPLARMVHDEATDPDDGDPAEDGTIETTYFTITYHEEYEGAAESIAAIADDHYVVLHQKFGLELPAERTRIIVGPRADQPCDAIGCVDPLNRVWLSTDQRSVLHHELVHTIQLREHWSPLSHLSPPAPGEGAFIEGTAKYLDASPAALERNARFDADAIELTPYPVSSTEYAERALFVEYVLANHGRSAFDAMYLEGNVDALEAETGESYATLRAEFDGQLESQRERLLEGGAVLPAFTHTPLEPEPGDEITLDARTPAVVEALDRTWYPADDPAAVTFAWDYTGDGEIDATGSTTTFELPDDGNWSPVVTLYATVDGETHTATQRIVLSGQGTLEVIDVSGPETAAAGESLTLTAVIENDDPRPVEDTVSLVIGETVIDSRTVSLEGGERVALELSGPVPETLEAGEYALRVQDGSDHASTLDAGLTVELEAASDRTDSGAGVDEGAGETDDGVDSNELETGDTDGSSVGDAVPGFGTATAMVALAVLVAALLGRVRPRS</sequence>
<gene>
    <name evidence="3" type="ORF">OB919_13385</name>
</gene>
<evidence type="ECO:0000256" key="2">
    <source>
        <dbReference type="SAM" id="Phobius"/>
    </source>
</evidence>
<reference evidence="3 4" key="1">
    <citation type="submission" date="2022-09" db="EMBL/GenBank/DDBJ databases">
        <title>Enrichment on poylsaccharides allowed isolation of novel metabolic and taxonomic groups of Haloarchaea.</title>
        <authorList>
            <person name="Sorokin D.Y."/>
            <person name="Elcheninov A.G."/>
            <person name="Khizhniak T.V."/>
            <person name="Kolganova T.V."/>
            <person name="Kublanov I.V."/>
        </authorList>
    </citation>
    <scope>NUCLEOTIDE SEQUENCE [LARGE SCALE GENOMIC DNA]</scope>
    <source>
        <strain evidence="3 4">AArc-curdl1</strain>
    </source>
</reference>
<evidence type="ECO:0008006" key="5">
    <source>
        <dbReference type="Google" id="ProtNLM"/>
    </source>
</evidence>
<evidence type="ECO:0000313" key="3">
    <source>
        <dbReference type="EMBL" id="MCU4752958.1"/>
    </source>
</evidence>
<dbReference type="AlphaFoldDB" id="A0AAP2Z9Q1"/>
<evidence type="ECO:0000313" key="4">
    <source>
        <dbReference type="Proteomes" id="UP001321047"/>
    </source>
</evidence>
<feature type="transmembrane region" description="Helical" evidence="2">
    <location>
        <begin position="565"/>
        <end position="586"/>
    </location>
</feature>
<dbReference type="Gene3D" id="2.60.40.10">
    <property type="entry name" value="Immunoglobulins"/>
    <property type="match status" value="1"/>
</dbReference>
<accession>A0AAP2Z9Q1</accession>
<organism evidence="3 4">
    <name type="scientific">Natronosalvus hydrolyticus</name>
    <dbReference type="NCBI Taxonomy" id="2979988"/>
    <lineage>
        <taxon>Archaea</taxon>
        <taxon>Methanobacteriati</taxon>
        <taxon>Methanobacteriota</taxon>
        <taxon>Stenosarchaea group</taxon>
        <taxon>Halobacteria</taxon>
        <taxon>Halobacteriales</taxon>
        <taxon>Natrialbaceae</taxon>
        <taxon>Natronosalvus</taxon>
    </lineage>
</organism>
<keyword evidence="2" id="KW-1133">Transmembrane helix</keyword>
<feature type="region of interest" description="Disordered" evidence="1">
    <location>
        <begin position="523"/>
        <end position="561"/>
    </location>
</feature>
<dbReference type="RefSeq" id="WP_342809283.1">
    <property type="nucleotide sequence ID" value="NZ_JAOPJZ010000011.1"/>
</dbReference>
<keyword evidence="2" id="KW-0812">Transmembrane</keyword>
<name>A0AAP2Z9Q1_9EURY</name>
<proteinExistence type="predicted"/>
<keyword evidence="4" id="KW-1185">Reference proteome</keyword>